<feature type="compositionally biased region" description="Basic and acidic residues" evidence="2">
    <location>
        <begin position="534"/>
        <end position="544"/>
    </location>
</feature>
<reference evidence="3" key="1">
    <citation type="submission" date="2015-12" db="EMBL/GenBank/DDBJ databases">
        <title>Update maize B73 reference genome by single molecule sequencing technologies.</title>
        <authorList>
            <consortium name="Maize Genome Sequencing Project"/>
            <person name="Ware D."/>
        </authorList>
    </citation>
    <scope>NUCLEOTIDE SEQUENCE</scope>
    <source>
        <tissue evidence="3">Seedling</tissue>
    </source>
</reference>
<dbReference type="PANTHER" id="PTHR36890">
    <property type="entry name" value="PROTEIN CYCLOPS"/>
    <property type="match status" value="1"/>
</dbReference>
<dbReference type="GO" id="GO:0036377">
    <property type="term" value="P:arbuscular mycorrhizal association"/>
    <property type="evidence" value="ECO:0007669"/>
    <property type="project" value="InterPro"/>
</dbReference>
<feature type="coiled-coil region" evidence="1">
    <location>
        <begin position="553"/>
        <end position="615"/>
    </location>
</feature>
<feature type="region of interest" description="Disordered" evidence="2">
    <location>
        <begin position="93"/>
        <end position="133"/>
    </location>
</feature>
<accession>A0A1D6NWL8</accession>
<dbReference type="PANTHER" id="PTHR36890:SF1">
    <property type="entry name" value="PROTEIN CYCLOPS"/>
    <property type="match status" value="1"/>
</dbReference>
<sequence>MKGGLKKCGPLCSEVRRRVRSPSPGGDAASACAPAAESALAPGQELLGLRLLQRLARHRQPGMYLDGLTTEISVDCPGQTLFVSVNGSWIGNTKEHQRGDLPQGSDGELDGSSSSAKHGDAGVQEHVAKSQRRQRGAVQQLAYEWRGKNSEIFLSFLLFCEHEDEIAHASEDMVPFAGDHSLLSFRKVHSGYSIPGFGSVNNHPRQPSRLSSEAAGLPNQQHDIAQQSFLTDNLVPQNLTIPSVEYPNNHNQQSLKNAAEKGMQASDLLLAKVSHLHNPAWFHSTQPMTRSRSSELRQDLLIPCALLPSRMKYMVLASVFLFVSPSSSSTSPLDNPHVAAQDTVTSVVSMLKDTLERKKLGSHANKDTSAGNSFGFYDTQQFQQNILGGTDFFPIVTTAQVQDSLMLPKVDRPMEPNNGNFVAPANQVWFSAASREPSHSGSSTAMTTHSAGFEMCDELPPAAQAMSVCESTRKNAANGTTDCKSKGKEYRERVQKDNLKDGRKKAALTRIGSISSEQAADNGDPTKKRRVERSRKMAEAKERSSTPVIPSDMQAVLKRCETLEKEVRSLKLNLSFMNRKDSEQTKQIEELQKQNEDLAEEKERLVEEIERIVSDPNT</sequence>
<feature type="region of interest" description="Disordered" evidence="2">
    <location>
        <begin position="473"/>
        <end position="547"/>
    </location>
</feature>
<dbReference type="ExpressionAtlas" id="A0A1D6NWL8">
    <property type="expression patterns" value="baseline and differential"/>
</dbReference>
<dbReference type="InterPro" id="IPR040036">
    <property type="entry name" value="CYCLOPS"/>
</dbReference>
<dbReference type="GO" id="GO:0043565">
    <property type="term" value="F:sequence-specific DNA binding"/>
    <property type="evidence" value="ECO:0007669"/>
    <property type="project" value="InterPro"/>
</dbReference>
<evidence type="ECO:0000256" key="1">
    <source>
        <dbReference type="SAM" id="Coils"/>
    </source>
</evidence>
<evidence type="ECO:0000313" key="3">
    <source>
        <dbReference type="EMBL" id="AQL02503.1"/>
    </source>
</evidence>
<dbReference type="AlphaFoldDB" id="A0A1D6NWL8"/>
<keyword evidence="1" id="KW-0175">Coiled coil</keyword>
<gene>
    <name evidence="3" type="ORF">ZEAMMB73_Zm00001d045537</name>
</gene>
<feature type="region of interest" description="Disordered" evidence="2">
    <location>
        <begin position="197"/>
        <end position="217"/>
    </location>
</feature>
<dbReference type="GO" id="GO:0005634">
    <property type="term" value="C:nucleus"/>
    <property type="evidence" value="ECO:0007669"/>
    <property type="project" value="InterPro"/>
</dbReference>
<protein>
    <submittedName>
        <fullName evidence="3">CYCLOPS</fullName>
    </submittedName>
</protein>
<feature type="compositionally biased region" description="Low complexity" evidence="2">
    <location>
        <begin position="104"/>
        <end position="115"/>
    </location>
</feature>
<proteinExistence type="predicted"/>
<feature type="compositionally biased region" description="Basic and acidic residues" evidence="2">
    <location>
        <begin position="483"/>
        <end position="501"/>
    </location>
</feature>
<organism evidence="3">
    <name type="scientific">Zea mays</name>
    <name type="common">Maize</name>
    <dbReference type="NCBI Taxonomy" id="4577"/>
    <lineage>
        <taxon>Eukaryota</taxon>
        <taxon>Viridiplantae</taxon>
        <taxon>Streptophyta</taxon>
        <taxon>Embryophyta</taxon>
        <taxon>Tracheophyta</taxon>
        <taxon>Spermatophyta</taxon>
        <taxon>Magnoliopsida</taxon>
        <taxon>Liliopsida</taxon>
        <taxon>Poales</taxon>
        <taxon>Poaceae</taxon>
        <taxon>PACMAD clade</taxon>
        <taxon>Panicoideae</taxon>
        <taxon>Andropogonodae</taxon>
        <taxon>Andropogoneae</taxon>
        <taxon>Tripsacinae</taxon>
        <taxon>Zea</taxon>
    </lineage>
</organism>
<feature type="compositionally biased region" description="Polar residues" evidence="2">
    <location>
        <begin position="199"/>
        <end position="211"/>
    </location>
</feature>
<dbReference type="EMBL" id="CM000785">
    <property type="protein sequence ID" value="AQL02503.1"/>
    <property type="molecule type" value="Genomic_DNA"/>
</dbReference>
<name>A0A1D6NWL8_MAIZE</name>
<evidence type="ECO:0000256" key="2">
    <source>
        <dbReference type="SAM" id="MobiDB-lite"/>
    </source>
</evidence>